<keyword evidence="2" id="KW-1185">Reference proteome</keyword>
<sequence>QEAIESTIFPELGILPKHPNSEWTARQWLIKLGWQHSTVQKGVYMDGHEQEDVVKYC</sequence>
<protein>
    <submittedName>
        <fullName evidence="1">Unplaced genomic scaffold scaffold_103, whole genome shotgun sequence</fullName>
    </submittedName>
</protein>
<accession>A0A0C9Z9X8</accession>
<evidence type="ECO:0000313" key="1">
    <source>
        <dbReference type="EMBL" id="KIK19287.1"/>
    </source>
</evidence>
<evidence type="ECO:0000313" key="2">
    <source>
        <dbReference type="Proteomes" id="UP000054018"/>
    </source>
</evidence>
<gene>
    <name evidence="1" type="ORF">PISMIDRAFT_66589</name>
</gene>
<dbReference type="Proteomes" id="UP000054018">
    <property type="component" value="Unassembled WGS sequence"/>
</dbReference>
<reference evidence="2" key="2">
    <citation type="submission" date="2015-01" db="EMBL/GenBank/DDBJ databases">
        <title>Evolutionary Origins and Diversification of the Mycorrhizal Mutualists.</title>
        <authorList>
            <consortium name="DOE Joint Genome Institute"/>
            <consortium name="Mycorrhizal Genomics Consortium"/>
            <person name="Kohler A."/>
            <person name="Kuo A."/>
            <person name="Nagy L.G."/>
            <person name="Floudas D."/>
            <person name="Copeland A."/>
            <person name="Barry K.W."/>
            <person name="Cichocki N."/>
            <person name="Veneault-Fourrey C."/>
            <person name="LaButti K."/>
            <person name="Lindquist E.A."/>
            <person name="Lipzen A."/>
            <person name="Lundell T."/>
            <person name="Morin E."/>
            <person name="Murat C."/>
            <person name="Riley R."/>
            <person name="Ohm R."/>
            <person name="Sun H."/>
            <person name="Tunlid A."/>
            <person name="Henrissat B."/>
            <person name="Grigoriev I.V."/>
            <person name="Hibbett D.S."/>
            <person name="Martin F."/>
        </authorList>
    </citation>
    <scope>NUCLEOTIDE SEQUENCE [LARGE SCALE GENOMIC DNA]</scope>
    <source>
        <strain evidence="2">441</strain>
    </source>
</reference>
<reference evidence="1 2" key="1">
    <citation type="submission" date="2014-04" db="EMBL/GenBank/DDBJ databases">
        <authorList>
            <consortium name="DOE Joint Genome Institute"/>
            <person name="Kuo A."/>
            <person name="Kohler A."/>
            <person name="Costa M.D."/>
            <person name="Nagy L.G."/>
            <person name="Floudas D."/>
            <person name="Copeland A."/>
            <person name="Barry K.W."/>
            <person name="Cichocki N."/>
            <person name="Veneault-Fourrey C."/>
            <person name="LaButti K."/>
            <person name="Lindquist E.A."/>
            <person name="Lipzen A."/>
            <person name="Lundell T."/>
            <person name="Morin E."/>
            <person name="Murat C."/>
            <person name="Sun H."/>
            <person name="Tunlid A."/>
            <person name="Henrissat B."/>
            <person name="Grigoriev I.V."/>
            <person name="Hibbett D.S."/>
            <person name="Martin F."/>
            <person name="Nordberg H.P."/>
            <person name="Cantor M.N."/>
            <person name="Hua S.X."/>
        </authorList>
    </citation>
    <scope>NUCLEOTIDE SEQUENCE [LARGE SCALE GENOMIC DNA]</scope>
    <source>
        <strain evidence="1 2">441</strain>
    </source>
</reference>
<proteinExistence type="predicted"/>
<name>A0A0C9Z9X8_9AGAM</name>
<dbReference type="EMBL" id="KN833787">
    <property type="protein sequence ID" value="KIK19287.1"/>
    <property type="molecule type" value="Genomic_DNA"/>
</dbReference>
<organism evidence="1 2">
    <name type="scientific">Pisolithus microcarpus 441</name>
    <dbReference type="NCBI Taxonomy" id="765257"/>
    <lineage>
        <taxon>Eukaryota</taxon>
        <taxon>Fungi</taxon>
        <taxon>Dikarya</taxon>
        <taxon>Basidiomycota</taxon>
        <taxon>Agaricomycotina</taxon>
        <taxon>Agaricomycetes</taxon>
        <taxon>Agaricomycetidae</taxon>
        <taxon>Boletales</taxon>
        <taxon>Sclerodermatineae</taxon>
        <taxon>Pisolithaceae</taxon>
        <taxon>Pisolithus</taxon>
    </lineage>
</organism>
<dbReference type="OrthoDB" id="2449121at2759"/>
<dbReference type="HOGENOM" id="CLU_184649_1_0_1"/>
<feature type="non-terminal residue" evidence="1">
    <location>
        <position position="57"/>
    </location>
</feature>
<dbReference type="AlphaFoldDB" id="A0A0C9Z9X8"/>
<feature type="non-terminal residue" evidence="1">
    <location>
        <position position="1"/>
    </location>
</feature>